<keyword evidence="2" id="KW-1185">Reference proteome</keyword>
<dbReference type="PANTHER" id="PTHR35097">
    <property type="entry name" value="GDSL ESTERASE/LIPASE"/>
    <property type="match status" value="1"/>
</dbReference>
<accession>A0AAP0E3Q7</accession>
<evidence type="ECO:0000313" key="2">
    <source>
        <dbReference type="Proteomes" id="UP001417504"/>
    </source>
</evidence>
<organism evidence="1 2">
    <name type="scientific">Stephania japonica</name>
    <dbReference type="NCBI Taxonomy" id="461633"/>
    <lineage>
        <taxon>Eukaryota</taxon>
        <taxon>Viridiplantae</taxon>
        <taxon>Streptophyta</taxon>
        <taxon>Embryophyta</taxon>
        <taxon>Tracheophyta</taxon>
        <taxon>Spermatophyta</taxon>
        <taxon>Magnoliopsida</taxon>
        <taxon>Ranunculales</taxon>
        <taxon>Menispermaceae</taxon>
        <taxon>Menispermoideae</taxon>
        <taxon>Cissampelideae</taxon>
        <taxon>Stephania</taxon>
    </lineage>
</organism>
<protein>
    <submittedName>
        <fullName evidence="1">Uncharacterized protein</fullName>
    </submittedName>
</protein>
<gene>
    <name evidence="1" type="ORF">Sjap_026536</name>
</gene>
<dbReference type="AlphaFoldDB" id="A0AAP0E3Q7"/>
<evidence type="ECO:0000313" key="1">
    <source>
        <dbReference type="EMBL" id="KAK9086125.1"/>
    </source>
</evidence>
<dbReference type="PANTHER" id="PTHR35097:SF1">
    <property type="entry name" value="GDSL ESTERASE_LIPASE"/>
    <property type="match status" value="1"/>
</dbReference>
<name>A0AAP0E3Q7_9MAGN</name>
<comment type="caution">
    <text evidence="1">The sequence shown here is derived from an EMBL/GenBank/DDBJ whole genome shotgun (WGS) entry which is preliminary data.</text>
</comment>
<dbReference type="Proteomes" id="UP001417504">
    <property type="component" value="Unassembled WGS sequence"/>
</dbReference>
<proteinExistence type="predicted"/>
<reference evidence="1 2" key="1">
    <citation type="submission" date="2024-01" db="EMBL/GenBank/DDBJ databases">
        <title>Genome assemblies of Stephania.</title>
        <authorList>
            <person name="Yang L."/>
        </authorList>
    </citation>
    <scope>NUCLEOTIDE SEQUENCE [LARGE SCALE GENOMIC DNA]</scope>
    <source>
        <strain evidence="1">QJT</strain>
        <tissue evidence="1">Leaf</tissue>
    </source>
</reference>
<dbReference type="EMBL" id="JBBNAE010000011">
    <property type="protein sequence ID" value="KAK9086125.1"/>
    <property type="molecule type" value="Genomic_DNA"/>
</dbReference>
<sequence>MEPLLSVVDTLKGFARSSEDFLKGIFHASPRHNPIEILKRLQREAFSDIMKLRDRQDKVERLLSFYKSTKGGPFQEDKTHLYGIIDMAGALLFANNFDHQTQEVLSRTGFRTGIGTRFTFETNMRQKDVLSAELMTCQSENGHSDGVFRPALSLSKLMYLANINEWCSGVLIPWGGQCKDAVADSNPLQQQERVLFYPITCRPPMLSRSLGTGAGFMLRRSGFAASLAGFIDRVEMHPSSVEICNCFSTVGQVICHISKRTRLALMGVRKKVIPPSQQCRPQQFVLPLGGWRHSKSPTDTTTSPISEDIYGENVDQSVGVTLESELDESTRIKGWIEMHNLNPRILQWALTLSDTPQDELGWGLCFGGILQGFSTLDQFQAEAFVNLNVSKRFDLQSGILYMTDGKAHIPALMFRSSWSL</sequence>